<dbReference type="AlphaFoldDB" id="A0A6H1P599"/>
<reference evidence="1 2" key="1">
    <citation type="submission" date="2020-04" db="EMBL/GenBank/DDBJ databases">
        <title>Genome-Wide Identification of 5-Methylcytosine Sites in Bacterial Genomes By High-Throughput Sequencing of MspJI Restriction Fragments.</title>
        <authorList>
            <person name="Wu V."/>
        </authorList>
    </citation>
    <scope>NUCLEOTIDE SEQUENCE [LARGE SCALE GENOMIC DNA]</scope>
    <source>
        <strain evidence="1 2">S2</strain>
    </source>
</reference>
<proteinExistence type="predicted"/>
<protein>
    <recommendedName>
        <fullName evidence="3">Bacteriophage abortive infection AbiH</fullName>
    </recommendedName>
</protein>
<evidence type="ECO:0000313" key="2">
    <source>
        <dbReference type="Proteomes" id="UP000501868"/>
    </source>
</evidence>
<dbReference type="InterPro" id="IPR025935">
    <property type="entry name" value="AbiH"/>
</dbReference>
<sequence>MKLFVIGNGFDIGHNLPTAYWDFRNFLERTQPVFLQQFEEKYNIYPNMNDDQIKDLLWNTFESNLASIDEDSIIDMGVSIDMDLESGDMGIEDTLYQYFSEEYDYINKLSVYLKRWIRTIKIRDTLPRTSLIKQTSGDVFLSFNYTVVLETVYKINEGNVIHIHGSLREYTDDPIIGHGNKNRIDSIQEKISKAEILFDEKWSSICRSVKDYYLGTFKDIDKYSYKLSKLGDANIDEVIVVGHSLDGVDMPYFEKVDILTGGDKKWTVYYYREDEKDAKRDNLLKTGIDRSRIELRSSTEFYDLNDAEMERKAFEIKYGF</sequence>
<reference evidence="1 2" key="2">
    <citation type="submission" date="2020-04" db="EMBL/GenBank/DDBJ databases">
        <authorList>
            <person name="Fomenkov A."/>
            <person name="Anton B.P."/>
            <person name="Roberts R.J."/>
        </authorList>
    </citation>
    <scope>NUCLEOTIDE SEQUENCE [LARGE SCALE GENOMIC DNA]</scope>
    <source>
        <strain evidence="1 2">S2</strain>
    </source>
</reference>
<accession>A0A6H1P599</accession>
<evidence type="ECO:0008006" key="3">
    <source>
        <dbReference type="Google" id="ProtNLM"/>
    </source>
</evidence>
<dbReference type="Pfam" id="PF14253">
    <property type="entry name" value="AbiH"/>
    <property type="match status" value="1"/>
</dbReference>
<dbReference type="Proteomes" id="UP000501868">
    <property type="component" value="Chromosome"/>
</dbReference>
<gene>
    <name evidence="1" type="ORF">HFZ78_18480</name>
</gene>
<dbReference type="EMBL" id="CP051128">
    <property type="protein sequence ID" value="QIZ08451.1"/>
    <property type="molecule type" value="Genomic_DNA"/>
</dbReference>
<name>A0A6H1P599_PRIMG</name>
<organism evidence="1 2">
    <name type="scientific">Priestia megaterium</name>
    <name type="common">Bacillus megaterium</name>
    <dbReference type="NCBI Taxonomy" id="1404"/>
    <lineage>
        <taxon>Bacteria</taxon>
        <taxon>Bacillati</taxon>
        <taxon>Bacillota</taxon>
        <taxon>Bacilli</taxon>
        <taxon>Bacillales</taxon>
        <taxon>Bacillaceae</taxon>
        <taxon>Priestia</taxon>
    </lineage>
</organism>
<evidence type="ECO:0000313" key="1">
    <source>
        <dbReference type="EMBL" id="QIZ08451.1"/>
    </source>
</evidence>